<dbReference type="Pfam" id="PF01926">
    <property type="entry name" value="MMR_HSR1"/>
    <property type="match status" value="1"/>
</dbReference>
<dbReference type="PROSITE" id="PS51705">
    <property type="entry name" value="G_HFLX"/>
    <property type="match status" value="1"/>
</dbReference>
<evidence type="ECO:0000256" key="5">
    <source>
        <dbReference type="ARBA" id="ARBA00023134"/>
    </source>
</evidence>
<dbReference type="Gene3D" id="3.40.50.11060">
    <property type="entry name" value="GTPase HflX, N-terminal domain"/>
    <property type="match status" value="1"/>
</dbReference>
<dbReference type="GO" id="GO:0046872">
    <property type="term" value="F:metal ion binding"/>
    <property type="evidence" value="ECO:0007669"/>
    <property type="project" value="UniProtKB-KW"/>
</dbReference>
<comment type="subcellular location">
    <subcellularLocation>
        <location evidence="6">Cytoplasm</location>
    </subcellularLocation>
    <text evidence="6">May associate with membranes.</text>
</comment>
<evidence type="ECO:0000256" key="7">
    <source>
        <dbReference type="PIRSR" id="PIRSR006809-1"/>
    </source>
</evidence>
<dbReference type="AlphaFoldDB" id="A0A7X1B8S4"/>
<organism evidence="10 11">
    <name type="scientific">Pelagicoccus albus</name>
    <dbReference type="NCBI Taxonomy" id="415222"/>
    <lineage>
        <taxon>Bacteria</taxon>
        <taxon>Pseudomonadati</taxon>
        <taxon>Verrucomicrobiota</taxon>
        <taxon>Opitutia</taxon>
        <taxon>Puniceicoccales</taxon>
        <taxon>Pelagicoccaceae</taxon>
        <taxon>Pelagicoccus</taxon>
    </lineage>
</organism>
<dbReference type="Proteomes" id="UP000526501">
    <property type="component" value="Unassembled WGS sequence"/>
</dbReference>
<dbReference type="NCBIfam" id="TIGR00231">
    <property type="entry name" value="small_GTP"/>
    <property type="match status" value="1"/>
</dbReference>
<feature type="binding site" evidence="7">
    <location>
        <begin position="258"/>
        <end position="261"/>
    </location>
    <ligand>
        <name>GTP</name>
        <dbReference type="ChEBI" id="CHEBI:37565"/>
    </ligand>
</feature>
<feature type="binding site" evidence="7">
    <location>
        <begin position="236"/>
        <end position="240"/>
    </location>
    <ligand>
        <name>GTP</name>
        <dbReference type="ChEBI" id="CHEBI:37565"/>
    </ligand>
</feature>
<feature type="binding site" evidence="8">
    <location>
        <position position="238"/>
    </location>
    <ligand>
        <name>Mg(2+)</name>
        <dbReference type="ChEBI" id="CHEBI:18420"/>
    </ligand>
</feature>
<comment type="cofactor">
    <cofactor evidence="8">
        <name>Mg(2+)</name>
        <dbReference type="ChEBI" id="CHEBI:18420"/>
    </cofactor>
</comment>
<dbReference type="GO" id="GO:0003924">
    <property type="term" value="F:GTPase activity"/>
    <property type="evidence" value="ECO:0007669"/>
    <property type="project" value="UniProtKB-UniRule"/>
</dbReference>
<keyword evidence="2 8" id="KW-0479">Metal-binding</keyword>
<evidence type="ECO:0000256" key="3">
    <source>
        <dbReference type="ARBA" id="ARBA00022741"/>
    </source>
</evidence>
<evidence type="ECO:0000256" key="1">
    <source>
        <dbReference type="ARBA" id="ARBA00022490"/>
    </source>
</evidence>
<evidence type="ECO:0000313" key="11">
    <source>
        <dbReference type="Proteomes" id="UP000526501"/>
    </source>
</evidence>
<dbReference type="Pfam" id="PF16360">
    <property type="entry name" value="GTP-bdg_M"/>
    <property type="match status" value="1"/>
</dbReference>
<keyword evidence="11" id="KW-1185">Reference proteome</keyword>
<sequence>MFDLEENRKKVQRALLVGIQDPRMSSDDAERLLDELQELTANLDIPTVDRVVVKLRKAHPAFLLGTGKVQELIAHAKELEADVIIFDDELTPAQQRNWEAEAKIAVIDRQEIIIDIFSERAHTKEAALQVALARMEYSLPRLRRAWTHLSRQRGGGTGARGQGETQLEADSRMIRDRIAITKKELKEVIQHRHVQRAKRLRKPVPTVAIVGYTNAGKSSLLNTMTDSDVLAEDKLFATLDPTTRRLELDNSQHVLVTDTVGFVRRLPHRLVEAFKATLEEAVVADLLIHVIDVTNPDAEKHYETTMQVLKEIEADKNPMLVVFNKIDALEDQSDRERFMFTHKDALYLSANTGEGVSELKETIAHHLNAKYKSTELLIPHERYDVISKLHQSGGIREQETRDEGVYIEGIFPPALAGVIKPFAVTSKSSSET</sequence>
<dbReference type="PRINTS" id="PR00326">
    <property type="entry name" value="GTP1OBG"/>
</dbReference>
<evidence type="ECO:0000313" key="10">
    <source>
        <dbReference type="EMBL" id="MBC2607763.1"/>
    </source>
</evidence>
<protein>
    <recommendedName>
        <fullName evidence="6">GTPase HflX</fullName>
    </recommendedName>
    <alternativeName>
        <fullName evidence="6">GTP-binding protein HflX</fullName>
    </alternativeName>
</protein>
<evidence type="ECO:0000259" key="9">
    <source>
        <dbReference type="PROSITE" id="PS51705"/>
    </source>
</evidence>
<dbReference type="GO" id="GO:0005737">
    <property type="term" value="C:cytoplasm"/>
    <property type="evidence" value="ECO:0007669"/>
    <property type="project" value="UniProtKB-SubCell"/>
</dbReference>
<feature type="binding site" evidence="7">
    <location>
        <begin position="211"/>
        <end position="218"/>
    </location>
    <ligand>
        <name>GTP</name>
        <dbReference type="ChEBI" id="CHEBI:37565"/>
    </ligand>
</feature>
<comment type="similarity">
    <text evidence="6">Belongs to the TRAFAC class OBG-HflX-like GTPase superfamily. HflX GTPase family.</text>
</comment>
<name>A0A7X1B8S4_9BACT</name>
<dbReference type="SUPFAM" id="SSF52540">
    <property type="entry name" value="P-loop containing nucleoside triphosphate hydrolases"/>
    <property type="match status" value="1"/>
</dbReference>
<dbReference type="PANTHER" id="PTHR10229">
    <property type="entry name" value="GTP-BINDING PROTEIN HFLX"/>
    <property type="match status" value="1"/>
</dbReference>
<comment type="subunit">
    <text evidence="6">Monomer. Associates with the 50S ribosomal subunit.</text>
</comment>
<dbReference type="PANTHER" id="PTHR10229:SF0">
    <property type="entry name" value="GTP-BINDING PROTEIN 6-RELATED"/>
    <property type="match status" value="1"/>
</dbReference>
<dbReference type="CDD" id="cd01878">
    <property type="entry name" value="HflX"/>
    <property type="match status" value="1"/>
</dbReference>
<feature type="domain" description="Hflx-type G" evidence="9">
    <location>
        <begin position="205"/>
        <end position="371"/>
    </location>
</feature>
<accession>A0A7X1B8S4</accession>
<dbReference type="EMBL" id="JACHVC010000013">
    <property type="protein sequence ID" value="MBC2607763.1"/>
    <property type="molecule type" value="Genomic_DNA"/>
</dbReference>
<keyword evidence="1 6" id="KW-0963">Cytoplasm</keyword>
<dbReference type="NCBIfam" id="TIGR03156">
    <property type="entry name" value="GTP_HflX"/>
    <property type="match status" value="1"/>
</dbReference>
<evidence type="ECO:0000256" key="6">
    <source>
        <dbReference type="HAMAP-Rule" id="MF_00900"/>
    </source>
</evidence>
<proteinExistence type="inferred from homology"/>
<keyword evidence="3 6" id="KW-0547">Nucleotide-binding</keyword>
<dbReference type="InterPro" id="IPR042108">
    <property type="entry name" value="GTPase_HflX_N_sf"/>
</dbReference>
<dbReference type="FunFam" id="3.40.50.11060:FF:000001">
    <property type="entry name" value="GTPase HflX"/>
    <property type="match status" value="1"/>
</dbReference>
<dbReference type="PIRSF" id="PIRSF006809">
    <property type="entry name" value="GTP-binding_hflX_prd"/>
    <property type="match status" value="1"/>
</dbReference>
<dbReference type="InterPro" id="IPR025121">
    <property type="entry name" value="GTPase_HflX_N"/>
</dbReference>
<dbReference type="Gene3D" id="6.10.250.2860">
    <property type="match status" value="1"/>
</dbReference>
<dbReference type="InterPro" id="IPR030394">
    <property type="entry name" value="G_HFLX_dom"/>
</dbReference>
<dbReference type="Pfam" id="PF13167">
    <property type="entry name" value="GTP-bdg_N"/>
    <property type="match status" value="1"/>
</dbReference>
<keyword evidence="4 8" id="KW-0460">Magnesium</keyword>
<dbReference type="InterPro" id="IPR032305">
    <property type="entry name" value="GTP-bd_M"/>
</dbReference>
<evidence type="ECO:0000256" key="2">
    <source>
        <dbReference type="ARBA" id="ARBA00022723"/>
    </source>
</evidence>
<dbReference type="RefSeq" id="WP_185661629.1">
    <property type="nucleotide sequence ID" value="NZ_CAWPOO010000013.1"/>
</dbReference>
<dbReference type="GO" id="GO:0005525">
    <property type="term" value="F:GTP binding"/>
    <property type="evidence" value="ECO:0007669"/>
    <property type="project" value="UniProtKB-UniRule"/>
</dbReference>
<reference evidence="10 11" key="1">
    <citation type="submission" date="2020-07" db="EMBL/GenBank/DDBJ databases">
        <authorList>
            <person name="Feng X."/>
        </authorList>
    </citation>
    <scope>NUCLEOTIDE SEQUENCE [LARGE SCALE GENOMIC DNA]</scope>
    <source>
        <strain evidence="10 11">JCM23202</strain>
    </source>
</reference>
<keyword evidence="5 6" id="KW-0342">GTP-binding</keyword>
<dbReference type="InterPro" id="IPR016496">
    <property type="entry name" value="GTPase_HflX"/>
</dbReference>
<comment type="function">
    <text evidence="6">GTPase that associates with the 50S ribosomal subunit and may have a role during protein synthesis or ribosome biogenesis.</text>
</comment>
<gene>
    <name evidence="6 10" type="primary">hflX</name>
    <name evidence="10" type="ORF">H5P27_17045</name>
</gene>
<dbReference type="GO" id="GO:0043022">
    <property type="term" value="F:ribosome binding"/>
    <property type="evidence" value="ECO:0007669"/>
    <property type="project" value="TreeGrafter"/>
</dbReference>
<feature type="binding site" evidence="8">
    <location>
        <position position="218"/>
    </location>
    <ligand>
        <name>Mg(2+)</name>
        <dbReference type="ChEBI" id="CHEBI:18420"/>
    </ligand>
</feature>
<dbReference type="Gene3D" id="3.40.50.300">
    <property type="entry name" value="P-loop containing nucleotide triphosphate hydrolases"/>
    <property type="match status" value="1"/>
</dbReference>
<dbReference type="InterPro" id="IPR027417">
    <property type="entry name" value="P-loop_NTPase"/>
</dbReference>
<evidence type="ECO:0000256" key="4">
    <source>
        <dbReference type="ARBA" id="ARBA00022842"/>
    </source>
</evidence>
<comment type="caution">
    <text evidence="10">The sequence shown here is derived from an EMBL/GenBank/DDBJ whole genome shotgun (WGS) entry which is preliminary data.</text>
</comment>
<dbReference type="InterPro" id="IPR005225">
    <property type="entry name" value="Small_GTP-bd"/>
</dbReference>
<dbReference type="FunFam" id="3.40.50.300:FF:000173">
    <property type="entry name" value="GTPase HflX"/>
    <property type="match status" value="1"/>
</dbReference>
<evidence type="ECO:0000256" key="8">
    <source>
        <dbReference type="PIRSR" id="PIRSR006809-2"/>
    </source>
</evidence>
<dbReference type="InterPro" id="IPR006073">
    <property type="entry name" value="GTP-bd"/>
</dbReference>
<feature type="binding site" evidence="7">
    <location>
        <begin position="324"/>
        <end position="327"/>
    </location>
    <ligand>
        <name>GTP</name>
        <dbReference type="ChEBI" id="CHEBI:37565"/>
    </ligand>
</feature>
<dbReference type="HAMAP" id="MF_00900">
    <property type="entry name" value="GTPase_HflX"/>
    <property type="match status" value="1"/>
</dbReference>